<feature type="transmembrane region" description="Helical" evidence="1">
    <location>
        <begin position="204"/>
        <end position="221"/>
    </location>
</feature>
<dbReference type="Proteomes" id="UP000054639">
    <property type="component" value="Unassembled WGS sequence"/>
</dbReference>
<protein>
    <submittedName>
        <fullName evidence="4">Uncharacterized protein</fullName>
    </submittedName>
</protein>
<reference evidence="4 6" key="2">
    <citation type="submission" date="2018-06" db="EMBL/GenBank/DDBJ databases">
        <authorList>
            <consortium name="Pathogen Informatics"/>
            <person name="Doyle S."/>
        </authorList>
    </citation>
    <scope>NUCLEOTIDE SEQUENCE [LARGE SCALE GENOMIC DNA]</scope>
    <source>
        <strain evidence="4 6">NCTC12376</strain>
    </source>
</reference>
<dbReference type="AlphaFoldDB" id="A0A378KVR1"/>
<evidence type="ECO:0000256" key="2">
    <source>
        <dbReference type="SAM" id="SignalP"/>
    </source>
</evidence>
<dbReference type="Gene3D" id="3.40.30.10">
    <property type="entry name" value="Glutaredoxin"/>
    <property type="match status" value="1"/>
</dbReference>
<dbReference type="EMBL" id="LNYR01000031">
    <property type="protein sequence ID" value="KTD47583.1"/>
    <property type="molecule type" value="Genomic_DNA"/>
</dbReference>
<dbReference type="Proteomes" id="UP000254230">
    <property type="component" value="Unassembled WGS sequence"/>
</dbReference>
<feature type="transmembrane region" description="Helical" evidence="1">
    <location>
        <begin position="227"/>
        <end position="250"/>
    </location>
</feature>
<feature type="transmembrane region" description="Helical" evidence="1">
    <location>
        <begin position="341"/>
        <end position="360"/>
    </location>
</feature>
<name>A0A378KVR1_9GAMM</name>
<dbReference type="InterPro" id="IPR036249">
    <property type="entry name" value="Thioredoxin-like_sf"/>
</dbReference>
<keyword evidence="2" id="KW-0732">Signal</keyword>
<dbReference type="OrthoDB" id="9798180at2"/>
<reference evidence="3 5" key="1">
    <citation type="submission" date="2015-11" db="EMBL/GenBank/DDBJ databases">
        <title>Genomic analysis of 38 Legionella species identifies large and diverse effector repertoires.</title>
        <authorList>
            <person name="Burstein D."/>
            <person name="Amaro F."/>
            <person name="Zusman T."/>
            <person name="Lifshitz Z."/>
            <person name="Cohen O."/>
            <person name="Gilbert J.A."/>
            <person name="Pupko T."/>
            <person name="Shuman H.A."/>
            <person name="Segal G."/>
        </authorList>
    </citation>
    <scope>NUCLEOTIDE SEQUENCE [LARGE SCALE GENOMIC DNA]</scope>
    <source>
        <strain evidence="3 5">ATCC 49507</strain>
    </source>
</reference>
<gene>
    <name evidence="3" type="ORF">Lqua_1976</name>
    <name evidence="4" type="ORF">NCTC12376_02483</name>
</gene>
<dbReference type="EMBL" id="UGOW01000001">
    <property type="protein sequence ID" value="STY18662.1"/>
    <property type="molecule type" value="Genomic_DNA"/>
</dbReference>
<feature type="transmembrane region" description="Helical" evidence="1">
    <location>
        <begin position="178"/>
        <end position="197"/>
    </location>
</feature>
<sequence>MTTTFRILLVLFVVWSNLWAADNPSVWYTQKEDKQVILNVELYLSTTCKYCHKADAFFSELQASTPWLHVQRYTINEDKKALIQFNQLLMEQNMYDFSVPSVFFCNSRWIGFASNETTGKDLLRGLTYCKNEIEKNGTLSPVTVNVLKRWAHANLFGSSMIEHPSATKYIGTIALMDAFNPCAFFCLAGFFALLFILEKRKKQFLAGLLFIITVGGVHYFQQAYASTFFSMLPFLRLPAAFTGLFSFYLAGQYYRKRTSTHLIFLLTFLLAFMIQSYQQTCIMNWSYIFGQWLYNQQLNNAQLILYQLAYQGIYLLFLLIILVLYVMLIRIEFFAKLRQRLNTIGLLYIMAIGLFLIIYPLALANLALSLFTLITLFVCGWFLSRYRNPVKD</sequence>
<evidence type="ECO:0000313" key="6">
    <source>
        <dbReference type="Proteomes" id="UP000254230"/>
    </source>
</evidence>
<proteinExistence type="predicted"/>
<dbReference type="STRING" id="45072.Lqua_1976"/>
<feature type="signal peptide" evidence="2">
    <location>
        <begin position="1"/>
        <end position="20"/>
    </location>
</feature>
<evidence type="ECO:0000313" key="3">
    <source>
        <dbReference type="EMBL" id="KTD47583.1"/>
    </source>
</evidence>
<feature type="chain" id="PRO_5016598616" evidence="2">
    <location>
        <begin position="21"/>
        <end position="392"/>
    </location>
</feature>
<feature type="transmembrane region" description="Helical" evidence="1">
    <location>
        <begin position="366"/>
        <end position="384"/>
    </location>
</feature>
<keyword evidence="5" id="KW-1185">Reference proteome</keyword>
<keyword evidence="1" id="KW-0812">Transmembrane</keyword>
<accession>A0A378KVR1</accession>
<keyword evidence="1" id="KW-1133">Transmembrane helix</keyword>
<evidence type="ECO:0000313" key="5">
    <source>
        <dbReference type="Proteomes" id="UP000054639"/>
    </source>
</evidence>
<keyword evidence="1" id="KW-0472">Membrane</keyword>
<evidence type="ECO:0000313" key="4">
    <source>
        <dbReference type="EMBL" id="STY18662.1"/>
    </source>
</evidence>
<feature type="transmembrane region" description="Helical" evidence="1">
    <location>
        <begin position="262"/>
        <end position="288"/>
    </location>
</feature>
<organism evidence="4 6">
    <name type="scientific">Legionella quateirensis</name>
    <dbReference type="NCBI Taxonomy" id="45072"/>
    <lineage>
        <taxon>Bacteria</taxon>
        <taxon>Pseudomonadati</taxon>
        <taxon>Pseudomonadota</taxon>
        <taxon>Gammaproteobacteria</taxon>
        <taxon>Legionellales</taxon>
        <taxon>Legionellaceae</taxon>
        <taxon>Legionella</taxon>
    </lineage>
</organism>
<feature type="transmembrane region" description="Helical" evidence="1">
    <location>
        <begin position="308"/>
        <end position="329"/>
    </location>
</feature>
<dbReference type="SUPFAM" id="SSF52833">
    <property type="entry name" value="Thioredoxin-like"/>
    <property type="match status" value="1"/>
</dbReference>
<evidence type="ECO:0000256" key="1">
    <source>
        <dbReference type="SAM" id="Phobius"/>
    </source>
</evidence>